<name>A0A0F7KKJ5_9PROT</name>
<feature type="transmembrane region" description="Helical" evidence="1">
    <location>
        <begin position="86"/>
        <end position="112"/>
    </location>
</feature>
<dbReference type="PATRIC" id="fig|44574.3.peg.4407"/>
<dbReference type="RefSeq" id="WP_046851346.1">
    <property type="nucleotide sequence ID" value="NZ_CBDIPD010000010.1"/>
</dbReference>
<reference evidence="3 5" key="3">
    <citation type="submission" date="2019-07" db="EMBL/GenBank/DDBJ databases">
        <title>Active sludge and wastewater microbial communities from Klosterneuburg, Austria.</title>
        <authorList>
            <person name="Wagner M."/>
        </authorList>
    </citation>
    <scope>NUCLEOTIDE SEQUENCE [LARGE SCALE GENOMIC DNA]</scope>
    <source>
        <strain evidence="3 5">Nm2</strain>
    </source>
</reference>
<protein>
    <submittedName>
        <fullName evidence="2">Membrane protein</fullName>
    </submittedName>
</protein>
<keyword evidence="1" id="KW-1133">Transmembrane helix</keyword>
<keyword evidence="4" id="KW-1185">Reference proteome</keyword>
<dbReference type="EMBL" id="VNHT01000056">
    <property type="protein sequence ID" value="TYP80621.1"/>
    <property type="molecule type" value="Genomic_DNA"/>
</dbReference>
<feature type="transmembrane region" description="Helical" evidence="1">
    <location>
        <begin position="62"/>
        <end position="80"/>
    </location>
</feature>
<evidence type="ECO:0000313" key="2">
    <source>
        <dbReference type="EMBL" id="AKH39327.1"/>
    </source>
</evidence>
<dbReference type="OrthoDB" id="8775484at2"/>
<evidence type="ECO:0000256" key="1">
    <source>
        <dbReference type="SAM" id="Phobius"/>
    </source>
</evidence>
<reference evidence="2 4" key="2">
    <citation type="journal article" date="2016" name="Genome Announc.">
        <title>Genome Sequence of Nitrosomonas communis Strain Nm2, a Mesophilic Ammonia-Oxidizing Bacterium Isolated from Mediterranean Soil.</title>
        <authorList>
            <person name="Kozlowski J.A."/>
            <person name="Kits K.D."/>
            <person name="Stein L.Y."/>
        </authorList>
    </citation>
    <scope>NUCLEOTIDE SEQUENCE [LARGE SCALE GENOMIC DNA]</scope>
    <source>
        <strain evidence="2 4">Nm2</strain>
    </source>
</reference>
<gene>
    <name evidence="2" type="ORF">AAW31_18340</name>
    <name evidence="3" type="ORF">BCL69_105611</name>
</gene>
<dbReference type="AlphaFoldDB" id="A0A0F7KKJ5"/>
<evidence type="ECO:0000313" key="3">
    <source>
        <dbReference type="EMBL" id="TYP80621.1"/>
    </source>
</evidence>
<dbReference type="EMBL" id="CP011451">
    <property type="protein sequence ID" value="AKH39327.1"/>
    <property type="molecule type" value="Genomic_DNA"/>
</dbReference>
<organism evidence="2 4">
    <name type="scientific">Nitrosomonas communis</name>
    <dbReference type="NCBI Taxonomy" id="44574"/>
    <lineage>
        <taxon>Bacteria</taxon>
        <taxon>Pseudomonadati</taxon>
        <taxon>Pseudomonadota</taxon>
        <taxon>Betaproteobacteria</taxon>
        <taxon>Nitrosomonadales</taxon>
        <taxon>Nitrosomonadaceae</taxon>
        <taxon>Nitrosomonas</taxon>
    </lineage>
</organism>
<proteinExistence type="predicted"/>
<reference evidence="4" key="1">
    <citation type="submission" date="2015-05" db="EMBL/GenBank/DDBJ databases">
        <title>Draft genome of Nitrosomonas communis strain Nm2.</title>
        <authorList>
            <person name="Kozlowski J.A."/>
            <person name="Kits K.D."/>
            <person name="Stein L.Y."/>
        </authorList>
    </citation>
    <scope>NUCLEOTIDE SEQUENCE [LARGE SCALE GENOMIC DNA]</scope>
    <source>
        <strain evidence="4">Nm2</strain>
    </source>
</reference>
<keyword evidence="1" id="KW-0812">Transmembrane</keyword>
<dbReference type="PANTHER" id="PTHR36109:SF2">
    <property type="entry name" value="MEMBRANE PROTEIN"/>
    <property type="match status" value="1"/>
</dbReference>
<evidence type="ECO:0000313" key="4">
    <source>
        <dbReference type="Proteomes" id="UP000034156"/>
    </source>
</evidence>
<dbReference type="Proteomes" id="UP000324176">
    <property type="component" value="Unassembled WGS sequence"/>
</dbReference>
<dbReference type="InterPro" id="IPR052948">
    <property type="entry name" value="Low_temp-induced_all0457"/>
</dbReference>
<sequence length="169" mass="18044">MRRIYFLVPDIDSTKRVVNELLLARIEERHIHVIAKSGTPLEDLPEANLLQKSDFVPAVQQGLALGGTTGLLAGLVAVALPPASTVIAGGILLGTTVVSAGIGAWLSGMIGVNLGNRRIKEFEDAIEAGHFLVLADVPADRVEEIEKSIKQHIAEVEVETTEPKIPAFP</sequence>
<keyword evidence="1" id="KW-0472">Membrane</keyword>
<dbReference type="Proteomes" id="UP000034156">
    <property type="component" value="Chromosome"/>
</dbReference>
<dbReference type="KEGG" id="nco:AAW31_18340"/>
<accession>A0A0F7KKJ5</accession>
<dbReference type="PANTHER" id="PTHR36109">
    <property type="entry name" value="MEMBRANE PROTEIN-RELATED"/>
    <property type="match status" value="1"/>
</dbReference>
<evidence type="ECO:0000313" key="5">
    <source>
        <dbReference type="Proteomes" id="UP000324176"/>
    </source>
</evidence>